<organism evidence="1 2">
    <name type="scientific">Vaccinium darrowii</name>
    <dbReference type="NCBI Taxonomy" id="229202"/>
    <lineage>
        <taxon>Eukaryota</taxon>
        <taxon>Viridiplantae</taxon>
        <taxon>Streptophyta</taxon>
        <taxon>Embryophyta</taxon>
        <taxon>Tracheophyta</taxon>
        <taxon>Spermatophyta</taxon>
        <taxon>Magnoliopsida</taxon>
        <taxon>eudicotyledons</taxon>
        <taxon>Gunneridae</taxon>
        <taxon>Pentapetalae</taxon>
        <taxon>asterids</taxon>
        <taxon>Ericales</taxon>
        <taxon>Ericaceae</taxon>
        <taxon>Vaccinioideae</taxon>
        <taxon>Vaccinieae</taxon>
        <taxon>Vaccinium</taxon>
    </lineage>
</organism>
<protein>
    <submittedName>
        <fullName evidence="1">Uncharacterized protein</fullName>
    </submittedName>
</protein>
<keyword evidence="2" id="KW-1185">Reference proteome</keyword>
<proteinExistence type="predicted"/>
<sequence length="97" mass="10254">MSNRTSKNVTNSTVSNVAALGNGHGDFGFDSGTLAVLESITAQRQLGFWHSFFTLRQQPLEGVAFSFIAAGPQGASLKASASGEDFPHSPAPWIPFN</sequence>
<name>A0ACB7YPW0_9ERIC</name>
<evidence type="ECO:0000313" key="2">
    <source>
        <dbReference type="Proteomes" id="UP000828048"/>
    </source>
</evidence>
<accession>A0ACB7YPW0</accession>
<dbReference type="Proteomes" id="UP000828048">
    <property type="component" value="Chromosome 11"/>
</dbReference>
<reference evidence="1 2" key="1">
    <citation type="journal article" date="2021" name="Hortic Res">
        <title>High-quality reference genome and annotation aids understanding of berry development for evergreen blueberry (Vaccinium darrowii).</title>
        <authorList>
            <person name="Yu J."/>
            <person name="Hulse-Kemp A.M."/>
            <person name="Babiker E."/>
            <person name="Staton M."/>
        </authorList>
    </citation>
    <scope>NUCLEOTIDE SEQUENCE [LARGE SCALE GENOMIC DNA]</scope>
    <source>
        <strain evidence="2">cv. NJ 8807/NJ 8810</strain>
        <tissue evidence="1">Young leaf</tissue>
    </source>
</reference>
<gene>
    <name evidence="1" type="ORF">Vadar_022285</name>
</gene>
<evidence type="ECO:0000313" key="1">
    <source>
        <dbReference type="EMBL" id="KAH7855194.1"/>
    </source>
</evidence>
<dbReference type="EMBL" id="CM037161">
    <property type="protein sequence ID" value="KAH7855194.1"/>
    <property type="molecule type" value="Genomic_DNA"/>
</dbReference>
<comment type="caution">
    <text evidence="1">The sequence shown here is derived from an EMBL/GenBank/DDBJ whole genome shotgun (WGS) entry which is preliminary data.</text>
</comment>